<evidence type="ECO:0000313" key="3">
    <source>
        <dbReference type="Proteomes" id="UP001596977"/>
    </source>
</evidence>
<keyword evidence="1" id="KW-0732">Signal</keyword>
<name>A0ABW3HBS2_9SPHN</name>
<comment type="caution">
    <text evidence="2">The sequence shown here is derived from an EMBL/GenBank/DDBJ whole genome shotgun (WGS) entry which is preliminary data.</text>
</comment>
<reference evidence="3" key="1">
    <citation type="journal article" date="2019" name="Int. J. Syst. Evol. Microbiol.">
        <title>The Global Catalogue of Microorganisms (GCM) 10K type strain sequencing project: providing services to taxonomists for standard genome sequencing and annotation.</title>
        <authorList>
            <consortium name="The Broad Institute Genomics Platform"/>
            <consortium name="The Broad Institute Genome Sequencing Center for Infectious Disease"/>
            <person name="Wu L."/>
            <person name="Ma J."/>
        </authorList>
    </citation>
    <scope>NUCLEOTIDE SEQUENCE [LARGE SCALE GENOMIC DNA]</scope>
    <source>
        <strain evidence="3">CCUG 62982</strain>
    </source>
</reference>
<feature type="signal peptide" evidence="1">
    <location>
        <begin position="1"/>
        <end position="25"/>
    </location>
</feature>
<dbReference type="EMBL" id="JBHTJG010000016">
    <property type="protein sequence ID" value="MFD0948679.1"/>
    <property type="molecule type" value="Genomic_DNA"/>
</dbReference>
<dbReference type="RefSeq" id="WP_264946623.1">
    <property type="nucleotide sequence ID" value="NZ_JAPDRA010000017.1"/>
</dbReference>
<evidence type="ECO:0008006" key="4">
    <source>
        <dbReference type="Google" id="ProtNLM"/>
    </source>
</evidence>
<feature type="chain" id="PRO_5045182337" description="DUF1036 domain-containing protein" evidence="1">
    <location>
        <begin position="26"/>
        <end position="190"/>
    </location>
</feature>
<dbReference type="Proteomes" id="UP001596977">
    <property type="component" value="Unassembled WGS sequence"/>
</dbReference>
<protein>
    <recommendedName>
        <fullName evidence="4">DUF1036 domain-containing protein</fullName>
    </recommendedName>
</protein>
<accession>A0ABW3HBS2</accession>
<organism evidence="2 3">
    <name type="scientific">Sphingomonas canadensis</name>
    <dbReference type="NCBI Taxonomy" id="1219257"/>
    <lineage>
        <taxon>Bacteria</taxon>
        <taxon>Pseudomonadati</taxon>
        <taxon>Pseudomonadota</taxon>
        <taxon>Alphaproteobacteria</taxon>
        <taxon>Sphingomonadales</taxon>
        <taxon>Sphingomonadaceae</taxon>
        <taxon>Sphingomonas</taxon>
    </lineage>
</organism>
<evidence type="ECO:0000256" key="1">
    <source>
        <dbReference type="SAM" id="SignalP"/>
    </source>
</evidence>
<proteinExistence type="predicted"/>
<evidence type="ECO:0000313" key="2">
    <source>
        <dbReference type="EMBL" id="MFD0948679.1"/>
    </source>
</evidence>
<keyword evidence="3" id="KW-1185">Reference proteome</keyword>
<sequence length="190" mass="21140">MRTPGKWMRAAALAGCLAQAGTAQAQAIYTGNCERARMLQREQTASSLVHSGRYQGVLYLAPGIVTNRECKGGELLHVYYLDGRQVDGDKVRYKLKIKVVDLPYEKTGCTLWQSEIGAIFGDFEFHTEVREENGLCGFYLRGEWRYADTGKPGDMQRWTADVLMTGSRKFSVVMVEGDGITPIAFTAIRG</sequence>
<gene>
    <name evidence="2" type="ORF">ACFQ1E_20230</name>
</gene>